<evidence type="ECO:0000313" key="2">
    <source>
        <dbReference type="Proteomes" id="UP001150266"/>
    </source>
</evidence>
<dbReference type="AlphaFoldDB" id="A0A9W9AFR2"/>
<gene>
    <name evidence="1" type="ORF">J3R30DRAFT_3403144</name>
</gene>
<dbReference type="OrthoDB" id="3069493at2759"/>
<accession>A0A9W9AFR2</accession>
<evidence type="ECO:0000313" key="1">
    <source>
        <dbReference type="EMBL" id="KAJ4480824.1"/>
    </source>
</evidence>
<comment type="caution">
    <text evidence="1">The sequence shown here is derived from an EMBL/GenBank/DDBJ whole genome shotgun (WGS) entry which is preliminary data.</text>
</comment>
<protein>
    <submittedName>
        <fullName evidence="1">Uncharacterized protein</fullName>
    </submittedName>
</protein>
<organism evidence="1 2">
    <name type="scientific">Lentinula aciculospora</name>
    <dbReference type="NCBI Taxonomy" id="153920"/>
    <lineage>
        <taxon>Eukaryota</taxon>
        <taxon>Fungi</taxon>
        <taxon>Dikarya</taxon>
        <taxon>Basidiomycota</taxon>
        <taxon>Agaricomycotina</taxon>
        <taxon>Agaricomycetes</taxon>
        <taxon>Agaricomycetidae</taxon>
        <taxon>Agaricales</taxon>
        <taxon>Marasmiineae</taxon>
        <taxon>Omphalotaceae</taxon>
        <taxon>Lentinula</taxon>
    </lineage>
</organism>
<reference evidence="1" key="1">
    <citation type="submission" date="2022-08" db="EMBL/GenBank/DDBJ databases">
        <title>A Global Phylogenomic Analysis of the Shiitake Genus Lentinula.</title>
        <authorList>
            <consortium name="DOE Joint Genome Institute"/>
            <person name="Sierra-Patev S."/>
            <person name="Min B."/>
            <person name="Naranjo-Ortiz M."/>
            <person name="Looney B."/>
            <person name="Konkel Z."/>
            <person name="Slot J.C."/>
            <person name="Sakamoto Y."/>
            <person name="Steenwyk J.L."/>
            <person name="Rokas A."/>
            <person name="Carro J."/>
            <person name="Camarero S."/>
            <person name="Ferreira P."/>
            <person name="Molpeceres G."/>
            <person name="Ruiz-Duenas F.J."/>
            <person name="Serrano A."/>
            <person name="Henrissat B."/>
            <person name="Drula E."/>
            <person name="Hughes K.W."/>
            <person name="Mata J.L."/>
            <person name="Ishikawa N.K."/>
            <person name="Vargas-Isla R."/>
            <person name="Ushijima S."/>
            <person name="Smith C.A."/>
            <person name="Ahrendt S."/>
            <person name="Andreopoulos W."/>
            <person name="He G."/>
            <person name="Labutti K."/>
            <person name="Lipzen A."/>
            <person name="Ng V."/>
            <person name="Riley R."/>
            <person name="Sandor L."/>
            <person name="Barry K."/>
            <person name="Martinez A.T."/>
            <person name="Xiao Y."/>
            <person name="Gibbons J.G."/>
            <person name="Terashima K."/>
            <person name="Grigoriev I.V."/>
            <person name="Hibbett D.S."/>
        </authorList>
    </citation>
    <scope>NUCLEOTIDE SEQUENCE</scope>
    <source>
        <strain evidence="1">JLM2183</strain>
    </source>
</reference>
<dbReference type="EMBL" id="JAOTPV010000006">
    <property type="protein sequence ID" value="KAJ4480824.1"/>
    <property type="molecule type" value="Genomic_DNA"/>
</dbReference>
<keyword evidence="2" id="KW-1185">Reference proteome</keyword>
<dbReference type="Proteomes" id="UP001150266">
    <property type="component" value="Unassembled WGS sequence"/>
</dbReference>
<sequence>MDNLDVNIPNPVEEPNPFVANAQFFVPYSESILALGGHRRNNVFCPTTLISLPTLEVISEFMIGGTADTLNFDIQTLYTASGITVQMVRKLWEKPKNQPIHKDWVVVVLMEVALEVREVLVDQVVEGQEDLVALEDLFLH</sequence>
<name>A0A9W9AFR2_9AGAR</name>
<proteinExistence type="predicted"/>